<dbReference type="AlphaFoldDB" id="A0A403QNH4"/>
<proteinExistence type="predicted"/>
<dbReference type="EMBL" id="RVVJ01000037">
    <property type="protein sequence ID" value="MML56255.1"/>
    <property type="molecule type" value="Genomic_DNA"/>
</dbReference>
<dbReference type="Proteomes" id="UP000885348">
    <property type="component" value="Unassembled WGS sequence"/>
</dbReference>
<name>A0A403QNH4_SALET</name>
<gene>
    <name evidence="1" type="ORF">D7N80_23830</name>
</gene>
<sequence>MTKHMHGKVTFALKWYEYSNEHHPEGYTVHRDELIAELTDLGIEAANENMEEDFEEISTLLGYLKEGKELKPSSLPEFAI</sequence>
<organism evidence="1">
    <name type="scientific">Salmonella enterica I</name>
    <dbReference type="NCBI Taxonomy" id="59201"/>
    <lineage>
        <taxon>Bacteria</taxon>
        <taxon>Pseudomonadati</taxon>
        <taxon>Pseudomonadota</taxon>
        <taxon>Gammaproteobacteria</taxon>
        <taxon>Enterobacterales</taxon>
        <taxon>Enterobacteriaceae</taxon>
        <taxon>Salmonella</taxon>
    </lineage>
</organism>
<evidence type="ECO:0000313" key="1">
    <source>
        <dbReference type="EMBL" id="MML56255.1"/>
    </source>
</evidence>
<protein>
    <submittedName>
        <fullName evidence="1">Uncharacterized protein</fullName>
    </submittedName>
</protein>
<comment type="caution">
    <text evidence="1">The sequence shown here is derived from an EMBL/GenBank/DDBJ whole genome shotgun (WGS) entry which is preliminary data.</text>
</comment>
<reference evidence="1" key="1">
    <citation type="submission" date="2018-09" db="EMBL/GenBank/DDBJ databases">
        <authorList>
            <person name="Ashton P.M."/>
            <person name="Dallman T."/>
            <person name="Nair S."/>
            <person name="De Pinna E."/>
            <person name="Peters T."/>
            <person name="Grant K."/>
        </authorList>
    </citation>
    <scope>NUCLEOTIDE SEQUENCE [LARGE SCALE GENOMIC DNA]</scope>
    <source>
        <strain evidence="1">598938</strain>
    </source>
</reference>
<accession>A0A403QNH4</accession>